<accession>A0ABU6URU4</accession>
<gene>
    <name evidence="1" type="ORF">PIB30_083896</name>
</gene>
<dbReference type="EMBL" id="JASCZI010122172">
    <property type="protein sequence ID" value="MED6163836.1"/>
    <property type="molecule type" value="Genomic_DNA"/>
</dbReference>
<comment type="caution">
    <text evidence="1">The sequence shown here is derived from an EMBL/GenBank/DDBJ whole genome shotgun (WGS) entry which is preliminary data.</text>
</comment>
<dbReference type="Proteomes" id="UP001341840">
    <property type="component" value="Unassembled WGS sequence"/>
</dbReference>
<reference evidence="1 2" key="1">
    <citation type="journal article" date="2023" name="Plants (Basel)">
        <title>Bridging the Gap: Combining Genomics and Transcriptomics Approaches to Understand Stylosanthes scabra, an Orphan Legume from the Brazilian Caatinga.</title>
        <authorList>
            <person name="Ferreira-Neto J.R.C."/>
            <person name="da Silva M.D."/>
            <person name="Binneck E."/>
            <person name="de Melo N.F."/>
            <person name="da Silva R.H."/>
            <person name="de Melo A.L.T.M."/>
            <person name="Pandolfi V."/>
            <person name="Bustamante F.O."/>
            <person name="Brasileiro-Vidal A.C."/>
            <person name="Benko-Iseppon A.M."/>
        </authorList>
    </citation>
    <scope>NUCLEOTIDE SEQUENCE [LARGE SCALE GENOMIC DNA]</scope>
    <source>
        <tissue evidence="1">Leaves</tissue>
    </source>
</reference>
<evidence type="ECO:0000313" key="1">
    <source>
        <dbReference type="EMBL" id="MED6163836.1"/>
    </source>
</evidence>
<sequence>MSLGAMGMMYGTWMLNGAVGPCMYELSLESRATQRKRHKYPILEQYSNNTNTLWQQQSRQINQPNQQQEHTRIFSVKNLLKGLLSELNFSLHRAPIKISTVQNEEQDEANILYKFQADPTVNE</sequence>
<proteinExistence type="predicted"/>
<protein>
    <submittedName>
        <fullName evidence="1">Uncharacterized protein</fullName>
    </submittedName>
</protein>
<name>A0ABU6URU4_9FABA</name>
<organism evidence="1 2">
    <name type="scientific">Stylosanthes scabra</name>
    <dbReference type="NCBI Taxonomy" id="79078"/>
    <lineage>
        <taxon>Eukaryota</taxon>
        <taxon>Viridiplantae</taxon>
        <taxon>Streptophyta</taxon>
        <taxon>Embryophyta</taxon>
        <taxon>Tracheophyta</taxon>
        <taxon>Spermatophyta</taxon>
        <taxon>Magnoliopsida</taxon>
        <taxon>eudicotyledons</taxon>
        <taxon>Gunneridae</taxon>
        <taxon>Pentapetalae</taxon>
        <taxon>rosids</taxon>
        <taxon>fabids</taxon>
        <taxon>Fabales</taxon>
        <taxon>Fabaceae</taxon>
        <taxon>Papilionoideae</taxon>
        <taxon>50 kb inversion clade</taxon>
        <taxon>dalbergioids sensu lato</taxon>
        <taxon>Dalbergieae</taxon>
        <taxon>Pterocarpus clade</taxon>
        <taxon>Stylosanthes</taxon>
    </lineage>
</organism>
<keyword evidence="2" id="KW-1185">Reference proteome</keyword>
<evidence type="ECO:0000313" key="2">
    <source>
        <dbReference type="Proteomes" id="UP001341840"/>
    </source>
</evidence>